<feature type="region of interest" description="Disordered" evidence="6">
    <location>
        <begin position="1"/>
        <end position="24"/>
    </location>
</feature>
<dbReference type="RefSeq" id="XP_066076678.1">
    <property type="nucleotide sequence ID" value="XM_066220581.1"/>
</dbReference>
<keyword evidence="3 7" id="KW-0812">Transmembrane</keyword>
<gene>
    <name evidence="9" type="ORF">L201_004844</name>
</gene>
<dbReference type="GO" id="GO:0022857">
    <property type="term" value="F:transmembrane transporter activity"/>
    <property type="evidence" value="ECO:0007669"/>
    <property type="project" value="InterPro"/>
</dbReference>
<feature type="compositionally biased region" description="Polar residues" evidence="6">
    <location>
        <begin position="1"/>
        <end position="15"/>
    </location>
</feature>
<feature type="transmembrane region" description="Helical" evidence="7">
    <location>
        <begin position="246"/>
        <end position="266"/>
    </location>
</feature>
<evidence type="ECO:0000313" key="10">
    <source>
        <dbReference type="Proteomes" id="UP001355207"/>
    </source>
</evidence>
<feature type="transmembrane region" description="Helical" evidence="7">
    <location>
        <begin position="176"/>
        <end position="200"/>
    </location>
</feature>
<evidence type="ECO:0000256" key="1">
    <source>
        <dbReference type="ARBA" id="ARBA00004141"/>
    </source>
</evidence>
<dbReference type="Gene3D" id="1.20.1250.20">
    <property type="entry name" value="MFS general substrate transporter like domains"/>
    <property type="match status" value="2"/>
</dbReference>
<feature type="transmembrane region" description="Helical" evidence="7">
    <location>
        <begin position="378"/>
        <end position="397"/>
    </location>
</feature>
<reference evidence="9 10" key="1">
    <citation type="submission" date="2024-01" db="EMBL/GenBank/DDBJ databases">
        <title>Comparative genomics of Cryptococcus and Kwoniella reveals pathogenesis evolution and contrasting modes of karyotype evolution via chromosome fusion or intercentromeric recombination.</title>
        <authorList>
            <person name="Coelho M.A."/>
            <person name="David-Palma M."/>
            <person name="Shea T."/>
            <person name="Bowers K."/>
            <person name="McGinley-Smith S."/>
            <person name="Mohammad A.W."/>
            <person name="Gnirke A."/>
            <person name="Yurkov A.M."/>
            <person name="Nowrousian M."/>
            <person name="Sun S."/>
            <person name="Cuomo C.A."/>
            <person name="Heitman J."/>
        </authorList>
    </citation>
    <scope>NUCLEOTIDE SEQUENCE [LARGE SCALE GENOMIC DNA]</scope>
    <source>
        <strain evidence="9 10">CBS 6074</strain>
    </source>
</reference>
<dbReference type="Proteomes" id="UP001355207">
    <property type="component" value="Chromosome 6"/>
</dbReference>
<name>A0AAX4JZA1_9TREE</name>
<evidence type="ECO:0000259" key="8">
    <source>
        <dbReference type="PROSITE" id="PS50850"/>
    </source>
</evidence>
<organism evidence="9 10">
    <name type="scientific">Kwoniella dendrophila CBS 6074</name>
    <dbReference type="NCBI Taxonomy" id="1295534"/>
    <lineage>
        <taxon>Eukaryota</taxon>
        <taxon>Fungi</taxon>
        <taxon>Dikarya</taxon>
        <taxon>Basidiomycota</taxon>
        <taxon>Agaricomycotina</taxon>
        <taxon>Tremellomycetes</taxon>
        <taxon>Tremellales</taxon>
        <taxon>Cryptococcaceae</taxon>
        <taxon>Kwoniella</taxon>
    </lineage>
</organism>
<protein>
    <recommendedName>
        <fullName evidence="8">Major facilitator superfamily (MFS) profile domain-containing protein</fullName>
    </recommendedName>
</protein>
<dbReference type="EMBL" id="CP144103">
    <property type="protein sequence ID" value="WWC89915.1"/>
    <property type="molecule type" value="Genomic_DNA"/>
</dbReference>
<evidence type="ECO:0000313" key="9">
    <source>
        <dbReference type="EMBL" id="WWC89915.1"/>
    </source>
</evidence>
<feature type="transmembrane region" description="Helical" evidence="7">
    <location>
        <begin position="346"/>
        <end position="366"/>
    </location>
</feature>
<feature type="transmembrane region" description="Helical" evidence="7">
    <location>
        <begin position="403"/>
        <end position="425"/>
    </location>
</feature>
<evidence type="ECO:0000256" key="5">
    <source>
        <dbReference type="ARBA" id="ARBA00023136"/>
    </source>
</evidence>
<dbReference type="InterPro" id="IPR020846">
    <property type="entry name" value="MFS_dom"/>
</dbReference>
<dbReference type="InterPro" id="IPR011701">
    <property type="entry name" value="MFS"/>
</dbReference>
<proteinExistence type="predicted"/>
<sequence>MSPKATHQTAISSIGYNEKDMPASRPGSINKVDIEYCENTIEVPGAVKADIDTGTGQTDQFGTQVGYSPEEKALVRKLDWHIMPILFCMYYMNKTDQNAIANARLNNLEKELHLKGNQFNICVSVLYAGYTLIQIPSNMLMSSKKVRPSLWMACWMMAWAAVSAATAGVHSYSGLFAVRFLLGFAEAPFYPGAIYLLSLFYTRREIATRISILYSANIFATSFAGLIAAATFATLGGKHGLSGWRYLFIILGAVTFGIAIVALWLLPDHPLTTRWLTPEQRQLAQDRMDRDTVGLVESKGSIAGFKQAFTDPRLWLFVPLQTMHLAACGFNSFFPTVVKTLGYSTTVTLALTCPPYLVSGGFAILLGWSSGRFNERTWHITAGMVVALIGFILATTTLSTAPRYISCFLFATGAYSANSIIIGWLSATCGQTPEKKAAALSIMNCISMASFIYTPYLYPASDGPRYRMAMSANAAFVTGVVACAWGMRIWLQSMNRSLRRENSEGRLLYAY</sequence>
<feature type="transmembrane region" description="Helical" evidence="7">
    <location>
        <begin position="437"/>
        <end position="458"/>
    </location>
</feature>
<keyword evidence="10" id="KW-1185">Reference proteome</keyword>
<dbReference type="Pfam" id="PF07690">
    <property type="entry name" value="MFS_1"/>
    <property type="match status" value="1"/>
</dbReference>
<evidence type="ECO:0000256" key="7">
    <source>
        <dbReference type="SAM" id="Phobius"/>
    </source>
</evidence>
<comment type="subcellular location">
    <subcellularLocation>
        <location evidence="1">Membrane</location>
        <topology evidence="1">Multi-pass membrane protein</topology>
    </subcellularLocation>
</comment>
<dbReference type="FunFam" id="1.20.1250.20:FF:000013">
    <property type="entry name" value="MFS general substrate transporter"/>
    <property type="match status" value="1"/>
</dbReference>
<dbReference type="AlphaFoldDB" id="A0AAX4JZA1"/>
<keyword evidence="5 7" id="KW-0472">Membrane</keyword>
<accession>A0AAX4JZA1</accession>
<dbReference type="PROSITE" id="PS50850">
    <property type="entry name" value="MFS"/>
    <property type="match status" value="1"/>
</dbReference>
<dbReference type="InterPro" id="IPR036259">
    <property type="entry name" value="MFS_trans_sf"/>
</dbReference>
<evidence type="ECO:0000256" key="4">
    <source>
        <dbReference type="ARBA" id="ARBA00022989"/>
    </source>
</evidence>
<dbReference type="GeneID" id="91095514"/>
<dbReference type="PANTHER" id="PTHR43791">
    <property type="entry name" value="PERMEASE-RELATED"/>
    <property type="match status" value="1"/>
</dbReference>
<feature type="transmembrane region" description="Helical" evidence="7">
    <location>
        <begin position="470"/>
        <end position="491"/>
    </location>
</feature>
<feature type="domain" description="Major facilitator superfamily (MFS) profile" evidence="8">
    <location>
        <begin position="82"/>
        <end position="511"/>
    </location>
</feature>
<feature type="transmembrane region" description="Helical" evidence="7">
    <location>
        <begin position="149"/>
        <end position="170"/>
    </location>
</feature>
<keyword evidence="2" id="KW-0813">Transport</keyword>
<evidence type="ECO:0000256" key="6">
    <source>
        <dbReference type="SAM" id="MobiDB-lite"/>
    </source>
</evidence>
<evidence type="ECO:0000256" key="3">
    <source>
        <dbReference type="ARBA" id="ARBA00022692"/>
    </source>
</evidence>
<dbReference type="PANTHER" id="PTHR43791:SF62">
    <property type="entry name" value="MAJOR FACILITATOR SUPERFAMILY (MFS) PROFILE DOMAIN-CONTAINING PROTEIN"/>
    <property type="match status" value="1"/>
</dbReference>
<dbReference type="FunFam" id="1.20.1250.20:FF:000057">
    <property type="entry name" value="MFS general substrate transporter"/>
    <property type="match status" value="1"/>
</dbReference>
<dbReference type="GO" id="GO:0016020">
    <property type="term" value="C:membrane"/>
    <property type="evidence" value="ECO:0007669"/>
    <property type="project" value="UniProtKB-SubCell"/>
</dbReference>
<keyword evidence="4 7" id="KW-1133">Transmembrane helix</keyword>
<dbReference type="SUPFAM" id="SSF103473">
    <property type="entry name" value="MFS general substrate transporter"/>
    <property type="match status" value="1"/>
</dbReference>
<feature type="transmembrane region" description="Helical" evidence="7">
    <location>
        <begin position="212"/>
        <end position="234"/>
    </location>
</feature>
<feature type="transmembrane region" description="Helical" evidence="7">
    <location>
        <begin position="314"/>
        <end position="334"/>
    </location>
</feature>
<evidence type="ECO:0000256" key="2">
    <source>
        <dbReference type="ARBA" id="ARBA00022448"/>
    </source>
</evidence>